<dbReference type="Pfam" id="PF08488">
    <property type="entry name" value="WAK"/>
    <property type="match status" value="1"/>
</dbReference>
<name>A0AA88AMU6_FICCA</name>
<comment type="caution">
    <text evidence="10">The sequence shown here is derived from an EMBL/GenBank/DDBJ whole genome shotgun (WGS) entry which is preliminary data.</text>
</comment>
<dbReference type="InterPro" id="IPR013695">
    <property type="entry name" value="WAK"/>
</dbReference>
<dbReference type="Proteomes" id="UP001187192">
    <property type="component" value="Unassembled WGS sequence"/>
</dbReference>
<feature type="domain" description="Wall-associated receptor kinase galacturonan-binding" evidence="9">
    <location>
        <begin position="37"/>
        <end position="93"/>
    </location>
</feature>
<dbReference type="PANTHER" id="PTHR33491">
    <property type="entry name" value="OSJNBA0016N04.9 PROTEIN"/>
    <property type="match status" value="1"/>
</dbReference>
<reference evidence="10" key="1">
    <citation type="submission" date="2023-07" db="EMBL/GenBank/DDBJ databases">
        <title>draft genome sequence of fig (Ficus carica).</title>
        <authorList>
            <person name="Takahashi T."/>
            <person name="Nishimura K."/>
        </authorList>
    </citation>
    <scope>NUCLEOTIDE SEQUENCE</scope>
</reference>
<protein>
    <recommendedName>
        <fullName evidence="12">Wall-associated receptor kinase galacturonan-binding domain-containing protein</fullName>
    </recommendedName>
</protein>
<keyword evidence="2" id="KW-0418">Kinase</keyword>
<feature type="signal peptide" evidence="7">
    <location>
        <begin position="1"/>
        <end position="27"/>
    </location>
</feature>
<sequence>MALQRSLLDHMALLLLTIWLLVKIAASVEPPMAKPNCTASCGDVKIPFPFGIETGCYVDESFQVVCTENNTVPLLKSTKLEVMEISVDGTLKVKNPITFWNCSSKLVQNRQSPNLEGSPFAFSQKNRLTAVGCGAIALMKLDVSTIGGCLSICPNHNEAINKSCNGIGCCQTTISPSVTAFNTSFDTIKAEQMKDCKIAFLADQDWFTSPSVDISDIVNFRLDYVPVVLQWELKNYSTLQVLGPGFEQILTNGSDNYYNSGDYYIDEYNRVIGYAKSSCRNLFISSNYSYNRGSNVTLQCRCPLGYHGNPYLDQGCLEN</sequence>
<accession>A0AA88AMU6</accession>
<keyword evidence="4 7" id="KW-0732">Signal</keyword>
<keyword evidence="2" id="KW-0723">Serine/threonine-protein kinase</keyword>
<feature type="chain" id="PRO_5041739564" description="Wall-associated receptor kinase galacturonan-binding domain-containing protein" evidence="7">
    <location>
        <begin position="28"/>
        <end position="319"/>
    </location>
</feature>
<dbReference type="EMBL" id="BTGU01000054">
    <property type="protein sequence ID" value="GMN55020.1"/>
    <property type="molecule type" value="Genomic_DNA"/>
</dbReference>
<organism evidence="10 11">
    <name type="scientific">Ficus carica</name>
    <name type="common">Common fig</name>
    <dbReference type="NCBI Taxonomy" id="3494"/>
    <lineage>
        <taxon>Eukaryota</taxon>
        <taxon>Viridiplantae</taxon>
        <taxon>Streptophyta</taxon>
        <taxon>Embryophyta</taxon>
        <taxon>Tracheophyta</taxon>
        <taxon>Spermatophyta</taxon>
        <taxon>Magnoliopsida</taxon>
        <taxon>eudicotyledons</taxon>
        <taxon>Gunneridae</taxon>
        <taxon>Pentapetalae</taxon>
        <taxon>rosids</taxon>
        <taxon>fabids</taxon>
        <taxon>Rosales</taxon>
        <taxon>Moraceae</taxon>
        <taxon>Ficeae</taxon>
        <taxon>Ficus</taxon>
    </lineage>
</organism>
<dbReference type="InterPro" id="IPR025287">
    <property type="entry name" value="WAK_GUB"/>
</dbReference>
<comment type="subcellular location">
    <subcellularLocation>
        <location evidence="1">Membrane</location>
        <topology evidence="1">Single-pass type I membrane protein</topology>
    </subcellularLocation>
</comment>
<dbReference type="GO" id="GO:0030247">
    <property type="term" value="F:polysaccharide binding"/>
    <property type="evidence" value="ECO:0007669"/>
    <property type="project" value="InterPro"/>
</dbReference>
<evidence type="ECO:0000256" key="4">
    <source>
        <dbReference type="ARBA" id="ARBA00022729"/>
    </source>
</evidence>
<proteinExistence type="predicted"/>
<keyword evidence="5" id="KW-1015">Disulfide bond</keyword>
<evidence type="ECO:0000259" key="9">
    <source>
        <dbReference type="Pfam" id="PF13947"/>
    </source>
</evidence>
<feature type="domain" description="Wall-associated receptor kinase" evidence="8">
    <location>
        <begin position="161"/>
        <end position="234"/>
    </location>
</feature>
<gene>
    <name evidence="10" type="ORF">TIFTF001_024149</name>
</gene>
<evidence type="ECO:0000313" key="11">
    <source>
        <dbReference type="Proteomes" id="UP001187192"/>
    </source>
</evidence>
<evidence type="ECO:0000256" key="7">
    <source>
        <dbReference type="SAM" id="SignalP"/>
    </source>
</evidence>
<dbReference type="Pfam" id="PF13947">
    <property type="entry name" value="GUB_WAK_bind"/>
    <property type="match status" value="1"/>
</dbReference>
<evidence type="ECO:0008006" key="12">
    <source>
        <dbReference type="Google" id="ProtNLM"/>
    </source>
</evidence>
<keyword evidence="11" id="KW-1185">Reference proteome</keyword>
<evidence type="ECO:0000256" key="2">
    <source>
        <dbReference type="ARBA" id="ARBA00022527"/>
    </source>
</evidence>
<dbReference type="GO" id="GO:0004674">
    <property type="term" value="F:protein serine/threonine kinase activity"/>
    <property type="evidence" value="ECO:0007669"/>
    <property type="project" value="UniProtKB-KW"/>
</dbReference>
<evidence type="ECO:0000256" key="6">
    <source>
        <dbReference type="ARBA" id="ARBA00023180"/>
    </source>
</evidence>
<keyword evidence="3" id="KW-0808">Transferase</keyword>
<dbReference type="GO" id="GO:0016020">
    <property type="term" value="C:membrane"/>
    <property type="evidence" value="ECO:0007669"/>
    <property type="project" value="UniProtKB-SubCell"/>
</dbReference>
<evidence type="ECO:0000313" key="10">
    <source>
        <dbReference type="EMBL" id="GMN55020.1"/>
    </source>
</evidence>
<keyword evidence="6" id="KW-0325">Glycoprotein</keyword>
<evidence type="ECO:0000256" key="1">
    <source>
        <dbReference type="ARBA" id="ARBA00004479"/>
    </source>
</evidence>
<evidence type="ECO:0000256" key="3">
    <source>
        <dbReference type="ARBA" id="ARBA00022679"/>
    </source>
</evidence>
<evidence type="ECO:0000256" key="5">
    <source>
        <dbReference type="ARBA" id="ARBA00023157"/>
    </source>
</evidence>
<dbReference type="AlphaFoldDB" id="A0AA88AMU6"/>
<evidence type="ECO:0000259" key="8">
    <source>
        <dbReference type="Pfam" id="PF08488"/>
    </source>
</evidence>